<dbReference type="Pfam" id="PF00072">
    <property type="entry name" value="Response_reg"/>
    <property type="match status" value="1"/>
</dbReference>
<keyword evidence="1" id="KW-0597">Phosphoprotein</keyword>
<protein>
    <submittedName>
        <fullName evidence="5">Dna-binding response regulator, luxr family</fullName>
    </submittedName>
</protein>
<evidence type="ECO:0000259" key="3">
    <source>
        <dbReference type="PROSITE" id="PS50043"/>
    </source>
</evidence>
<evidence type="ECO:0000259" key="4">
    <source>
        <dbReference type="PROSITE" id="PS50110"/>
    </source>
</evidence>
<dbReference type="PROSITE" id="PS50043">
    <property type="entry name" value="HTH_LUXR_2"/>
    <property type="match status" value="1"/>
</dbReference>
<organism evidence="5">
    <name type="scientific">hydrocarbon metagenome</name>
    <dbReference type="NCBI Taxonomy" id="938273"/>
    <lineage>
        <taxon>unclassified sequences</taxon>
        <taxon>metagenomes</taxon>
        <taxon>ecological metagenomes</taxon>
    </lineage>
</organism>
<comment type="caution">
    <text evidence="5">The sequence shown here is derived from an EMBL/GenBank/DDBJ whole genome shotgun (WGS) entry which is preliminary data.</text>
</comment>
<dbReference type="SUPFAM" id="SSF52172">
    <property type="entry name" value="CheY-like"/>
    <property type="match status" value="1"/>
</dbReference>
<dbReference type="InterPro" id="IPR039420">
    <property type="entry name" value="WalR-like"/>
</dbReference>
<sequence>MIKILIVEDQVIMRDSLANLINGQEDMQVVGSIGSAGDALEICRVKTPDLVLMDVRTDNNENGIAAAAKIRAQYPSIRIVIMTGMPEITYMDSARRAGVDSFLYKNINSETMLATIRSTMDGYRTFPREAPSVLPGHLSFTDTEIAILRLVCEAKSRKEIARELTMSEGSVKAVITDILNKTGYDSIIKFAVFAVSKGYIMPNA</sequence>
<dbReference type="Gene3D" id="3.40.50.2300">
    <property type="match status" value="1"/>
</dbReference>
<name>A0A0W8EAC0_9ZZZZ</name>
<dbReference type="InterPro" id="IPR016032">
    <property type="entry name" value="Sig_transdc_resp-reg_C-effctor"/>
</dbReference>
<keyword evidence="2 5" id="KW-0238">DNA-binding</keyword>
<evidence type="ECO:0000313" key="5">
    <source>
        <dbReference type="EMBL" id="KUG05496.1"/>
    </source>
</evidence>
<dbReference type="InterPro" id="IPR000792">
    <property type="entry name" value="Tscrpt_reg_LuxR_C"/>
</dbReference>
<dbReference type="SUPFAM" id="SSF46894">
    <property type="entry name" value="C-terminal effector domain of the bipartite response regulators"/>
    <property type="match status" value="1"/>
</dbReference>
<dbReference type="InterPro" id="IPR011006">
    <property type="entry name" value="CheY-like_superfamily"/>
</dbReference>
<dbReference type="InterPro" id="IPR058245">
    <property type="entry name" value="NreC/VraR/RcsB-like_REC"/>
</dbReference>
<dbReference type="PANTHER" id="PTHR43214">
    <property type="entry name" value="TWO-COMPONENT RESPONSE REGULATOR"/>
    <property type="match status" value="1"/>
</dbReference>
<evidence type="ECO:0000256" key="2">
    <source>
        <dbReference type="ARBA" id="ARBA00023125"/>
    </source>
</evidence>
<reference evidence="5" key="1">
    <citation type="journal article" date="2015" name="Proc. Natl. Acad. Sci. U.S.A.">
        <title>Networks of energetic and metabolic interactions define dynamics in microbial communities.</title>
        <authorList>
            <person name="Embree M."/>
            <person name="Liu J.K."/>
            <person name="Al-Bassam M.M."/>
            <person name="Zengler K."/>
        </authorList>
    </citation>
    <scope>NUCLEOTIDE SEQUENCE</scope>
</reference>
<evidence type="ECO:0000256" key="1">
    <source>
        <dbReference type="ARBA" id="ARBA00022553"/>
    </source>
</evidence>
<dbReference type="GO" id="GO:0006355">
    <property type="term" value="P:regulation of DNA-templated transcription"/>
    <property type="evidence" value="ECO:0007669"/>
    <property type="project" value="InterPro"/>
</dbReference>
<dbReference type="AlphaFoldDB" id="A0A0W8EAC0"/>
<dbReference type="SMART" id="SM00421">
    <property type="entry name" value="HTH_LUXR"/>
    <property type="match status" value="1"/>
</dbReference>
<dbReference type="PROSITE" id="PS50110">
    <property type="entry name" value="RESPONSE_REGULATORY"/>
    <property type="match status" value="1"/>
</dbReference>
<gene>
    <name evidence="5" type="ORF">ASZ90_017076</name>
</gene>
<dbReference type="GO" id="GO:0003677">
    <property type="term" value="F:DNA binding"/>
    <property type="evidence" value="ECO:0007669"/>
    <property type="project" value="UniProtKB-KW"/>
</dbReference>
<feature type="domain" description="Response regulatory" evidence="4">
    <location>
        <begin position="3"/>
        <end position="120"/>
    </location>
</feature>
<proteinExistence type="predicted"/>
<dbReference type="InterPro" id="IPR001789">
    <property type="entry name" value="Sig_transdc_resp-reg_receiver"/>
</dbReference>
<dbReference type="EMBL" id="LNQE01001811">
    <property type="protein sequence ID" value="KUG05496.1"/>
    <property type="molecule type" value="Genomic_DNA"/>
</dbReference>
<dbReference type="CDD" id="cd17535">
    <property type="entry name" value="REC_NarL-like"/>
    <property type="match status" value="1"/>
</dbReference>
<feature type="domain" description="HTH luxR-type" evidence="3">
    <location>
        <begin position="133"/>
        <end position="198"/>
    </location>
</feature>
<dbReference type="GO" id="GO:0000160">
    <property type="term" value="P:phosphorelay signal transduction system"/>
    <property type="evidence" value="ECO:0007669"/>
    <property type="project" value="InterPro"/>
</dbReference>
<dbReference type="Pfam" id="PF00196">
    <property type="entry name" value="GerE"/>
    <property type="match status" value="1"/>
</dbReference>
<accession>A0A0W8EAC0</accession>
<dbReference type="SMART" id="SM00448">
    <property type="entry name" value="REC"/>
    <property type="match status" value="1"/>
</dbReference>